<gene>
    <name evidence="1" type="ORF">UFOPK3376_00468</name>
</gene>
<dbReference type="EMBL" id="CAFBLP010000008">
    <property type="protein sequence ID" value="CAB4864699.1"/>
    <property type="molecule type" value="Genomic_DNA"/>
</dbReference>
<sequence>MLYGVTSPLPPELMSAMELVNTRPSTVEYEGDAVVLEVGDPMVHAVRGESMVAECGDAARRLLPTGWRWPAEHPIHLARCPKCLVLHPLLGVDGVDAE</sequence>
<evidence type="ECO:0000313" key="1">
    <source>
        <dbReference type="EMBL" id="CAB4864699.1"/>
    </source>
</evidence>
<accession>A0A6J7D8C4</accession>
<name>A0A6J7D8C4_9ZZZZ</name>
<dbReference type="AlphaFoldDB" id="A0A6J7D8C4"/>
<reference evidence="1" key="1">
    <citation type="submission" date="2020-05" db="EMBL/GenBank/DDBJ databases">
        <authorList>
            <person name="Chiriac C."/>
            <person name="Salcher M."/>
            <person name="Ghai R."/>
            <person name="Kavagutti S V."/>
        </authorList>
    </citation>
    <scope>NUCLEOTIDE SEQUENCE</scope>
</reference>
<proteinExistence type="predicted"/>
<organism evidence="1">
    <name type="scientific">freshwater metagenome</name>
    <dbReference type="NCBI Taxonomy" id="449393"/>
    <lineage>
        <taxon>unclassified sequences</taxon>
        <taxon>metagenomes</taxon>
        <taxon>ecological metagenomes</taxon>
    </lineage>
</organism>
<protein>
    <submittedName>
        <fullName evidence="1">Unannotated protein</fullName>
    </submittedName>
</protein>